<dbReference type="Pfam" id="PF01177">
    <property type="entry name" value="Asp_Glu_race"/>
    <property type="match status" value="1"/>
</dbReference>
<dbReference type="NCBIfam" id="TIGR00035">
    <property type="entry name" value="asp_race"/>
    <property type="match status" value="1"/>
</dbReference>
<dbReference type="RefSeq" id="WP_002710727.1">
    <property type="nucleotide sequence ID" value="NZ_JH651384.1"/>
</dbReference>
<sequence length="240" mass="26211">MFGIVAGLGPRATVEFYSAFMNNVTRKTQGGLPRTLLYSVAMNPAIENAFLQGAVDEAAEPRQQVRSLLNEAVQHFLNNRVTTVAMACNTLQDELSALCKASGLVNLNMIDATADTIRQRNARRVLILGTASTYCDDLYGQRLQKHGIECIYPDAGRQDFIETYIRFALNQDIGAAAKQQFAENVRKIADATGADSVVLACTDLTGDLEEQACGIMVFDSLQLLAQASATHVLERDELFV</sequence>
<gene>
    <name evidence="3" type="ORF">Thini_4383</name>
</gene>
<dbReference type="GO" id="GO:0047689">
    <property type="term" value="F:aspartate racemase activity"/>
    <property type="evidence" value="ECO:0007669"/>
    <property type="project" value="UniProtKB-EC"/>
</dbReference>
<dbReference type="InterPro" id="IPR015942">
    <property type="entry name" value="Asp/Glu/hydantoin_racemase"/>
</dbReference>
<evidence type="ECO:0000256" key="2">
    <source>
        <dbReference type="ARBA" id="ARBA00023235"/>
    </source>
</evidence>
<evidence type="ECO:0000313" key="3">
    <source>
        <dbReference type="EMBL" id="EIJ36863.1"/>
    </source>
</evidence>
<organism evidence="3 4">
    <name type="scientific">Thiothrix nivea (strain ATCC 35100 / DSM 5205 / JP2)</name>
    <dbReference type="NCBI Taxonomy" id="870187"/>
    <lineage>
        <taxon>Bacteria</taxon>
        <taxon>Pseudomonadati</taxon>
        <taxon>Pseudomonadota</taxon>
        <taxon>Gammaproteobacteria</taxon>
        <taxon>Thiotrichales</taxon>
        <taxon>Thiotrichaceae</taxon>
        <taxon>Thiothrix</taxon>
    </lineage>
</organism>
<dbReference type="SUPFAM" id="SSF53681">
    <property type="entry name" value="Aspartate/glutamate racemase"/>
    <property type="match status" value="2"/>
</dbReference>
<dbReference type="Gene3D" id="3.40.50.1860">
    <property type="match status" value="2"/>
</dbReference>
<dbReference type="InterPro" id="IPR004380">
    <property type="entry name" value="Asp_race"/>
</dbReference>
<dbReference type="EC" id="5.1.1.13" evidence="3"/>
<proteinExistence type="inferred from homology"/>
<keyword evidence="4" id="KW-1185">Reference proteome</keyword>
<dbReference type="PANTHER" id="PTHR21198:SF7">
    <property type="entry name" value="ASPARTATE-GLUTAMATE RACEMASE FAMILY"/>
    <property type="match status" value="1"/>
</dbReference>
<dbReference type="EMBL" id="JH651384">
    <property type="protein sequence ID" value="EIJ36863.1"/>
    <property type="molecule type" value="Genomic_DNA"/>
</dbReference>
<dbReference type="AlphaFoldDB" id="A0A656HKQ8"/>
<keyword evidence="2 3" id="KW-0413">Isomerase</keyword>
<name>A0A656HKQ8_THINJ</name>
<dbReference type="PANTHER" id="PTHR21198">
    <property type="entry name" value="GLUTAMATE RACEMASE"/>
    <property type="match status" value="1"/>
</dbReference>
<comment type="similarity">
    <text evidence="1">Belongs to the aspartate/glutamate racemases family.</text>
</comment>
<reference evidence="4" key="1">
    <citation type="journal article" date="2011" name="Stand. Genomic Sci.">
        <title>Genome sequence of the filamentous, gliding Thiothrix nivea neotype strain (JP2(T)).</title>
        <authorList>
            <person name="Lapidus A."/>
            <person name="Nolan M."/>
            <person name="Lucas S."/>
            <person name="Glavina Del Rio T."/>
            <person name="Tice H."/>
            <person name="Cheng J.F."/>
            <person name="Tapia R."/>
            <person name="Han C."/>
            <person name="Goodwin L."/>
            <person name="Pitluck S."/>
            <person name="Liolios K."/>
            <person name="Pagani I."/>
            <person name="Ivanova N."/>
            <person name="Huntemann M."/>
            <person name="Mavromatis K."/>
            <person name="Mikhailova N."/>
            <person name="Pati A."/>
            <person name="Chen A."/>
            <person name="Palaniappan K."/>
            <person name="Land M."/>
            <person name="Brambilla E.M."/>
            <person name="Rohde M."/>
            <person name="Abt B."/>
            <person name="Verbarg S."/>
            <person name="Goker M."/>
            <person name="Bristow J."/>
            <person name="Eisen J.A."/>
            <person name="Markowitz V."/>
            <person name="Hugenholtz P."/>
            <person name="Kyrpides N.C."/>
            <person name="Klenk H.P."/>
            <person name="Woyke T."/>
        </authorList>
    </citation>
    <scope>NUCLEOTIDE SEQUENCE [LARGE SCALE GENOMIC DNA]</scope>
    <source>
        <strain evidence="4">ATCC 35100 / DSM 5205 / JP2</strain>
    </source>
</reference>
<dbReference type="Proteomes" id="UP000005317">
    <property type="component" value="Unassembled WGS sequence"/>
</dbReference>
<accession>A0A656HKQ8</accession>
<dbReference type="OrthoDB" id="9803739at2"/>
<evidence type="ECO:0000256" key="1">
    <source>
        <dbReference type="ARBA" id="ARBA00007847"/>
    </source>
</evidence>
<evidence type="ECO:0000313" key="4">
    <source>
        <dbReference type="Proteomes" id="UP000005317"/>
    </source>
</evidence>
<dbReference type="InterPro" id="IPR001920">
    <property type="entry name" value="Asp/Glu_race"/>
</dbReference>
<protein>
    <submittedName>
        <fullName evidence="3">Aspartate racemase</fullName>
        <ecNumber evidence="3">5.1.1.13</ecNumber>
    </submittedName>
</protein>